<dbReference type="GO" id="GO:0004252">
    <property type="term" value="F:serine-type endopeptidase activity"/>
    <property type="evidence" value="ECO:0007669"/>
    <property type="project" value="InterPro"/>
</dbReference>
<evidence type="ECO:0000256" key="2">
    <source>
        <dbReference type="ARBA" id="ARBA00022801"/>
    </source>
</evidence>
<dbReference type="InterPro" id="IPR050430">
    <property type="entry name" value="Peptidase_S1"/>
</dbReference>
<organism evidence="7">
    <name type="scientific">Timema tahoe</name>
    <dbReference type="NCBI Taxonomy" id="61484"/>
    <lineage>
        <taxon>Eukaryota</taxon>
        <taxon>Metazoa</taxon>
        <taxon>Ecdysozoa</taxon>
        <taxon>Arthropoda</taxon>
        <taxon>Hexapoda</taxon>
        <taxon>Insecta</taxon>
        <taxon>Pterygota</taxon>
        <taxon>Neoptera</taxon>
        <taxon>Polyneoptera</taxon>
        <taxon>Phasmatodea</taxon>
        <taxon>Timematodea</taxon>
        <taxon>Timematoidea</taxon>
        <taxon>Timematidae</taxon>
        <taxon>Timema</taxon>
    </lineage>
</organism>
<keyword evidence="4" id="KW-1015">Disulfide bond</keyword>
<keyword evidence="3" id="KW-0720">Serine protease</keyword>
<dbReference type="SMART" id="SM00020">
    <property type="entry name" value="Tryp_SPc"/>
    <property type="match status" value="2"/>
</dbReference>
<dbReference type="CDD" id="cd00190">
    <property type="entry name" value="Tryp_SPc"/>
    <property type="match status" value="2"/>
</dbReference>
<dbReference type="InterPro" id="IPR018114">
    <property type="entry name" value="TRYPSIN_HIS"/>
</dbReference>
<dbReference type="FunFam" id="2.40.10.10:FF:000068">
    <property type="entry name" value="transmembrane protease serine 2"/>
    <property type="match status" value="2"/>
</dbReference>
<keyword evidence="2" id="KW-0378">Hydrolase</keyword>
<reference evidence="7" key="1">
    <citation type="submission" date="2020-11" db="EMBL/GenBank/DDBJ databases">
        <authorList>
            <person name="Tran Van P."/>
        </authorList>
    </citation>
    <scope>NUCLEOTIDE SEQUENCE</scope>
</reference>
<gene>
    <name evidence="7" type="ORF">TTEB3V08_LOCUS4497</name>
</gene>
<dbReference type="Pfam" id="PF00089">
    <property type="entry name" value="Trypsin"/>
    <property type="match status" value="3"/>
</dbReference>
<proteinExistence type="inferred from homology"/>
<dbReference type="PROSITE" id="PS00134">
    <property type="entry name" value="TRYPSIN_HIS"/>
    <property type="match status" value="2"/>
</dbReference>
<accession>A0A7R9FNA2</accession>
<sequence>MFKCPSLALIGPRATGDRNVTANLLIHDIPGGVTSRSDASAGVDIKPRIIGGQTASTGQFPYQVSIRINGAHVCGGTIFNKRFVITAGHCVDKAKKHQLLVVSGSIHLTNLTVANLVRRITIHPDYYYIAGSIPVNDVALLELKTDLPLDGTGISSIPLRTTSVPGNTSCDVSGWGHFTFSNDSLSKVLNFVQIPVMSCSSYENTVILPGMFCAGFEVGGKDSFVCPQGDSGGPLVCEGQLAGIVSWGYDCAIPMYPGVYANVSYYRSWLLLNDCPALVAHRGLMVAAAVVGMLASCLAVGDSSRSTELDDISVSLLSRNVTTDWREAENISTSSVFQVSASSYQNDTQFPFIQISYQVSLRRGGSHICGGALISRRLVVTAAHCVYSLVPYDLTVVSGTSKLTSLTHISSVRRIVWHENYTVKNNRRINDIALLELTEDLPFDGVNLSSLVLKNETTAENSSCLITGWGFYDSTSSVSSVMNYVGVFTTICDVFEEYEDMEPEMLCAGNHLGGDMSCQVACDDLYRVTCDDLYKVTCDELYSVTCDDLYSVTSDDLYSVTCDDLYKVTCDDLYRVTCDDYVQGDFGGPMMCDDYLVGITSYGGYPCSNSTYPGVYTNVSNYLSWIIANRSSSLTSNTTLIVILLVAASIWKFH</sequence>
<evidence type="ECO:0000256" key="5">
    <source>
        <dbReference type="ARBA" id="ARBA00024195"/>
    </source>
</evidence>
<dbReference type="InterPro" id="IPR043504">
    <property type="entry name" value="Peptidase_S1_PA_chymotrypsin"/>
</dbReference>
<dbReference type="AlphaFoldDB" id="A0A7R9FNA2"/>
<dbReference type="PANTHER" id="PTHR24276:SF98">
    <property type="entry name" value="FI18310P1-RELATED"/>
    <property type="match status" value="1"/>
</dbReference>
<evidence type="ECO:0000256" key="4">
    <source>
        <dbReference type="ARBA" id="ARBA00023157"/>
    </source>
</evidence>
<feature type="domain" description="Peptidase S1" evidence="6">
    <location>
        <begin position="357"/>
        <end position="631"/>
    </location>
</feature>
<keyword evidence="1" id="KW-0645">Protease</keyword>
<dbReference type="SUPFAM" id="SSF50494">
    <property type="entry name" value="Trypsin-like serine proteases"/>
    <property type="match status" value="2"/>
</dbReference>
<dbReference type="PRINTS" id="PR00722">
    <property type="entry name" value="CHYMOTRYPSIN"/>
</dbReference>
<dbReference type="InterPro" id="IPR009003">
    <property type="entry name" value="Peptidase_S1_PA"/>
</dbReference>
<protein>
    <recommendedName>
        <fullName evidence="6">Peptidase S1 domain-containing protein</fullName>
    </recommendedName>
</protein>
<comment type="similarity">
    <text evidence="5">Belongs to the peptidase S1 family. CLIP subfamily.</text>
</comment>
<evidence type="ECO:0000256" key="3">
    <source>
        <dbReference type="ARBA" id="ARBA00022825"/>
    </source>
</evidence>
<dbReference type="InterPro" id="IPR001254">
    <property type="entry name" value="Trypsin_dom"/>
</dbReference>
<evidence type="ECO:0000259" key="6">
    <source>
        <dbReference type="PROSITE" id="PS50240"/>
    </source>
</evidence>
<evidence type="ECO:0000256" key="1">
    <source>
        <dbReference type="ARBA" id="ARBA00022670"/>
    </source>
</evidence>
<dbReference type="InterPro" id="IPR001314">
    <property type="entry name" value="Peptidase_S1A"/>
</dbReference>
<dbReference type="EMBL" id="OE001292">
    <property type="protein sequence ID" value="CAD7456469.1"/>
    <property type="molecule type" value="Genomic_DNA"/>
</dbReference>
<dbReference type="PROSITE" id="PS50240">
    <property type="entry name" value="TRYPSIN_DOM"/>
    <property type="match status" value="2"/>
</dbReference>
<dbReference type="PANTHER" id="PTHR24276">
    <property type="entry name" value="POLYSERASE-RELATED"/>
    <property type="match status" value="1"/>
</dbReference>
<dbReference type="FunFam" id="2.40.10.10:FF:000002">
    <property type="entry name" value="Transmembrane protease serine"/>
    <property type="match status" value="1"/>
</dbReference>
<feature type="domain" description="Peptidase S1" evidence="6">
    <location>
        <begin position="49"/>
        <end position="270"/>
    </location>
</feature>
<dbReference type="GO" id="GO:0006508">
    <property type="term" value="P:proteolysis"/>
    <property type="evidence" value="ECO:0007669"/>
    <property type="project" value="UniProtKB-KW"/>
</dbReference>
<name>A0A7R9FNA2_9NEOP</name>
<dbReference type="Gene3D" id="2.40.10.10">
    <property type="entry name" value="Trypsin-like serine proteases"/>
    <property type="match status" value="2"/>
</dbReference>
<evidence type="ECO:0000313" key="7">
    <source>
        <dbReference type="EMBL" id="CAD7456469.1"/>
    </source>
</evidence>